<keyword evidence="2" id="KW-0012">Acyltransferase</keyword>
<dbReference type="AlphaFoldDB" id="M8DUM8"/>
<keyword evidence="1" id="KW-0808">Transferase</keyword>
<dbReference type="OrthoDB" id="9800797at2"/>
<dbReference type="InterPro" id="IPR000182">
    <property type="entry name" value="GNAT_dom"/>
</dbReference>
<dbReference type="InterPro" id="IPR050832">
    <property type="entry name" value="Bact_Acetyltransf"/>
</dbReference>
<organism evidence="4 5">
    <name type="scientific">Brevibacillus borstelensis AK1</name>
    <dbReference type="NCBI Taxonomy" id="1300222"/>
    <lineage>
        <taxon>Bacteria</taxon>
        <taxon>Bacillati</taxon>
        <taxon>Bacillota</taxon>
        <taxon>Bacilli</taxon>
        <taxon>Bacillales</taxon>
        <taxon>Paenibacillaceae</taxon>
        <taxon>Brevibacillus</taxon>
    </lineage>
</organism>
<sequence length="151" mass="16979">MIIRSPRPEETPALSDLAFRSKGYWGYDDDFMEACRQELTITPAFLQTSHVFLAEEAGNILGFYRLSVDETGAELSDLFVDPAAIGKRVGKALWNHLMDTARSLSIDHFLIHSDPYAEGFYEKMGAVRIGDIPSTVFPDRRLPLMKKQVAP</sequence>
<evidence type="ECO:0000313" key="5">
    <source>
        <dbReference type="Proteomes" id="UP000012081"/>
    </source>
</evidence>
<dbReference type="InterPro" id="IPR016181">
    <property type="entry name" value="Acyl_CoA_acyltransferase"/>
</dbReference>
<dbReference type="Proteomes" id="UP000012081">
    <property type="component" value="Unassembled WGS sequence"/>
</dbReference>
<dbReference type="RefSeq" id="WP_003391117.1">
    <property type="nucleotide sequence ID" value="NZ_APBN01000013.1"/>
</dbReference>
<evidence type="ECO:0000256" key="2">
    <source>
        <dbReference type="ARBA" id="ARBA00023315"/>
    </source>
</evidence>
<keyword evidence="5" id="KW-1185">Reference proteome</keyword>
<dbReference type="PANTHER" id="PTHR43877">
    <property type="entry name" value="AMINOALKYLPHOSPHONATE N-ACETYLTRANSFERASE-RELATED-RELATED"/>
    <property type="match status" value="1"/>
</dbReference>
<dbReference type="PROSITE" id="PS51186">
    <property type="entry name" value="GNAT"/>
    <property type="match status" value="1"/>
</dbReference>
<dbReference type="Pfam" id="PF13673">
    <property type="entry name" value="Acetyltransf_10"/>
    <property type="match status" value="1"/>
</dbReference>
<accession>M8DUM8</accession>
<evidence type="ECO:0000256" key="1">
    <source>
        <dbReference type="ARBA" id="ARBA00022679"/>
    </source>
</evidence>
<feature type="domain" description="N-acetyltransferase" evidence="3">
    <location>
        <begin position="1"/>
        <end position="150"/>
    </location>
</feature>
<dbReference type="GeneID" id="89501544"/>
<dbReference type="EMBL" id="APBN01000013">
    <property type="protein sequence ID" value="EMT50676.1"/>
    <property type="molecule type" value="Genomic_DNA"/>
</dbReference>
<proteinExistence type="predicted"/>
<dbReference type="Gene3D" id="3.40.630.30">
    <property type="match status" value="1"/>
</dbReference>
<dbReference type="SUPFAM" id="SSF55729">
    <property type="entry name" value="Acyl-CoA N-acyltransferases (Nat)"/>
    <property type="match status" value="1"/>
</dbReference>
<dbReference type="GO" id="GO:0016747">
    <property type="term" value="F:acyltransferase activity, transferring groups other than amino-acyl groups"/>
    <property type="evidence" value="ECO:0007669"/>
    <property type="project" value="InterPro"/>
</dbReference>
<protein>
    <recommendedName>
        <fullName evidence="3">N-acetyltransferase domain-containing protein</fullName>
    </recommendedName>
</protein>
<evidence type="ECO:0000259" key="3">
    <source>
        <dbReference type="PROSITE" id="PS51186"/>
    </source>
</evidence>
<dbReference type="CDD" id="cd04301">
    <property type="entry name" value="NAT_SF"/>
    <property type="match status" value="1"/>
</dbReference>
<gene>
    <name evidence="4" type="ORF">I532_21450</name>
</gene>
<dbReference type="PATRIC" id="fig|1300222.3.peg.4511"/>
<comment type="caution">
    <text evidence="4">The sequence shown here is derived from an EMBL/GenBank/DDBJ whole genome shotgun (WGS) entry which is preliminary data.</text>
</comment>
<dbReference type="STRING" id="1300222.I532_21450"/>
<name>M8DUM8_9BACL</name>
<reference evidence="4 5" key="1">
    <citation type="submission" date="2013-03" db="EMBL/GenBank/DDBJ databases">
        <title>Assembly of a new bacterial strain Brevibacillus borstelensis AK1.</title>
        <authorList>
            <person name="Rajan I."/>
            <person name="PoliReddy D."/>
            <person name="Sugumar T."/>
            <person name="Rathinam K."/>
            <person name="Alqarawi S."/>
            <person name="Khalil A.B."/>
            <person name="Sivakumar N."/>
        </authorList>
    </citation>
    <scope>NUCLEOTIDE SEQUENCE [LARGE SCALE GENOMIC DNA]</scope>
    <source>
        <strain evidence="4 5">AK1</strain>
    </source>
</reference>
<evidence type="ECO:0000313" key="4">
    <source>
        <dbReference type="EMBL" id="EMT50676.1"/>
    </source>
</evidence>